<dbReference type="InterPro" id="IPR009772">
    <property type="entry name" value="CDC123"/>
</dbReference>
<name>A0A1S3K6H1_LINAN</name>
<sequence>MSLLEQLKNVKLKSSGVERDFSGPKTTGFLSQGEIDKYQNSVLDVNTEQWYALLKDVTFETVYCSIYYDEAQLFVKVYEKVYKDGDSSEIASRNWRDALCADDLELVQAMTDRLQEQMLTYTQDGGSAFVKTSSRSAKDAPLYQEKIKQLYLEKLHSHPKELHCDENLQITCLLEAAFEAMKVADAGTVLDMFMRSERIFQDMLLATEKKDRFHENFVIRRYHHIDVDMEFRGFVFNNRLTALSQYNYLIYSERLVKQKEHILNLLTEFYNKEVLPRLKTAKFEKDFIIDFALTDEGKRIWVIEINPFMETTDGALFDWNKERSILEGREGEDVTFRLTTRPKPGAKVMLPVGARQLLQETSSTTSV</sequence>
<proteinExistence type="inferred from homology"/>
<dbReference type="GeneID" id="106179236"/>
<evidence type="ECO:0000256" key="1">
    <source>
        <dbReference type="ARBA" id="ARBA00011047"/>
    </source>
</evidence>
<accession>A0A1S3K6H1</accession>
<comment type="similarity">
    <text evidence="1">Belongs to the CDC123 family.</text>
</comment>
<gene>
    <name evidence="3" type="primary">LOC106179236</name>
</gene>
<dbReference type="Pfam" id="PF07065">
    <property type="entry name" value="D123"/>
    <property type="match status" value="1"/>
</dbReference>
<dbReference type="InParanoid" id="A0A1S3K6H1"/>
<dbReference type="KEGG" id="lak:106179236"/>
<dbReference type="GO" id="GO:0005737">
    <property type="term" value="C:cytoplasm"/>
    <property type="evidence" value="ECO:0007669"/>
    <property type="project" value="TreeGrafter"/>
</dbReference>
<dbReference type="PANTHER" id="PTHR15323:SF6">
    <property type="entry name" value="CELL DIVISION CYCLE PROTEIN 123 HOMOLOG"/>
    <property type="match status" value="1"/>
</dbReference>
<protein>
    <submittedName>
        <fullName evidence="3">Uncharacterized protein LOC106179236</fullName>
    </submittedName>
</protein>
<dbReference type="RefSeq" id="XP_013418230.1">
    <property type="nucleotide sequence ID" value="XM_013562776.1"/>
</dbReference>
<reference evidence="3" key="1">
    <citation type="submission" date="2025-08" db="UniProtKB">
        <authorList>
            <consortium name="RefSeq"/>
        </authorList>
    </citation>
    <scope>IDENTIFICATION</scope>
    <source>
        <tissue evidence="3">Gonads</tissue>
    </source>
</reference>
<evidence type="ECO:0000313" key="3">
    <source>
        <dbReference type="RefSeq" id="XP_013418230.1"/>
    </source>
</evidence>
<dbReference type="Proteomes" id="UP000085678">
    <property type="component" value="Unplaced"/>
</dbReference>
<keyword evidence="2" id="KW-1185">Reference proteome</keyword>
<dbReference type="OMA" id="WISHHEI"/>
<evidence type="ECO:0000313" key="2">
    <source>
        <dbReference type="Proteomes" id="UP000085678"/>
    </source>
</evidence>
<organism evidence="2 3">
    <name type="scientific">Lingula anatina</name>
    <name type="common">Brachiopod</name>
    <name type="synonym">Lingula unguis</name>
    <dbReference type="NCBI Taxonomy" id="7574"/>
    <lineage>
        <taxon>Eukaryota</taxon>
        <taxon>Metazoa</taxon>
        <taxon>Spiralia</taxon>
        <taxon>Lophotrochozoa</taxon>
        <taxon>Brachiopoda</taxon>
        <taxon>Linguliformea</taxon>
        <taxon>Lingulata</taxon>
        <taxon>Lingulida</taxon>
        <taxon>Linguloidea</taxon>
        <taxon>Lingulidae</taxon>
        <taxon>Lingula</taxon>
    </lineage>
</organism>
<dbReference type="AlphaFoldDB" id="A0A1S3K6H1"/>
<dbReference type="OrthoDB" id="360540at2759"/>
<dbReference type="STRING" id="7574.A0A1S3K6H1"/>
<dbReference type="PANTHER" id="PTHR15323">
    <property type="entry name" value="D123 PROTEIN"/>
    <property type="match status" value="1"/>
</dbReference>